<comment type="cofactor">
    <cofactor evidence="1">
        <name>pyridoxal 5'-phosphate</name>
        <dbReference type="ChEBI" id="CHEBI:597326"/>
    </cofactor>
</comment>
<dbReference type="RefSeq" id="WP_245324122.1">
    <property type="nucleotide sequence ID" value="NZ_JAGINX010000001.1"/>
</dbReference>
<comment type="similarity">
    <text evidence="2">Belongs to the class-V pyridoxal-phosphate-dependent aminotransferase family. NifS/IscS subfamily.</text>
</comment>
<comment type="caution">
    <text evidence="10">The sequence shown here is derived from an EMBL/GenBank/DDBJ whole genome shotgun (WGS) entry which is preliminary data.</text>
</comment>
<dbReference type="InterPro" id="IPR015424">
    <property type="entry name" value="PyrdxlP-dep_Trfase"/>
</dbReference>
<dbReference type="InterPro" id="IPR000192">
    <property type="entry name" value="Aminotrans_V_dom"/>
</dbReference>
<keyword evidence="11" id="KW-1185">Reference proteome</keyword>
<evidence type="ECO:0000256" key="7">
    <source>
        <dbReference type="ARBA" id="ARBA00023014"/>
    </source>
</evidence>
<evidence type="ECO:0000256" key="3">
    <source>
        <dbReference type="ARBA" id="ARBA00022679"/>
    </source>
</evidence>
<evidence type="ECO:0000256" key="5">
    <source>
        <dbReference type="ARBA" id="ARBA00022898"/>
    </source>
</evidence>
<keyword evidence="5" id="KW-0663">Pyridoxal phosphate</keyword>
<organism evidence="10 11">
    <name type="scientific">Nesterenkonia lacusekhoensis</name>
    <dbReference type="NCBI Taxonomy" id="150832"/>
    <lineage>
        <taxon>Bacteria</taxon>
        <taxon>Bacillati</taxon>
        <taxon>Actinomycetota</taxon>
        <taxon>Actinomycetes</taxon>
        <taxon>Micrococcales</taxon>
        <taxon>Micrococcaceae</taxon>
        <taxon>Nesterenkonia</taxon>
    </lineage>
</organism>
<dbReference type="InterPro" id="IPR016454">
    <property type="entry name" value="Cysteine_dSase"/>
</dbReference>
<evidence type="ECO:0000256" key="4">
    <source>
        <dbReference type="ARBA" id="ARBA00022723"/>
    </source>
</evidence>
<dbReference type="Pfam" id="PF00266">
    <property type="entry name" value="Aminotran_5"/>
    <property type="match status" value="1"/>
</dbReference>
<proteinExistence type="inferred from homology"/>
<dbReference type="SUPFAM" id="SSF53383">
    <property type="entry name" value="PLP-dependent transferases"/>
    <property type="match status" value="1"/>
</dbReference>
<feature type="domain" description="Aminotransferase class V" evidence="9">
    <location>
        <begin position="7"/>
        <end position="371"/>
    </location>
</feature>
<keyword evidence="4" id="KW-0479">Metal-binding</keyword>
<dbReference type="InterPro" id="IPR015422">
    <property type="entry name" value="PyrdxlP-dep_Trfase_small"/>
</dbReference>
<evidence type="ECO:0000256" key="6">
    <source>
        <dbReference type="ARBA" id="ARBA00023004"/>
    </source>
</evidence>
<keyword evidence="6" id="KW-0408">Iron</keyword>
<evidence type="ECO:0000256" key="1">
    <source>
        <dbReference type="ARBA" id="ARBA00001933"/>
    </source>
</evidence>
<dbReference type="PANTHER" id="PTHR11601:SF34">
    <property type="entry name" value="CYSTEINE DESULFURASE"/>
    <property type="match status" value="1"/>
</dbReference>
<evidence type="ECO:0000256" key="8">
    <source>
        <dbReference type="ARBA" id="ARBA00050776"/>
    </source>
</evidence>
<evidence type="ECO:0000259" key="9">
    <source>
        <dbReference type="Pfam" id="PF00266"/>
    </source>
</evidence>
<gene>
    <name evidence="10" type="ORF">JOF45_000819</name>
</gene>
<evidence type="ECO:0000256" key="2">
    <source>
        <dbReference type="ARBA" id="ARBA00006490"/>
    </source>
</evidence>
<accession>A0ABS4T029</accession>
<comment type="catalytic activity">
    <reaction evidence="8">
        <text>(sulfur carrier)-H + L-cysteine = (sulfur carrier)-SH + L-alanine</text>
        <dbReference type="Rhea" id="RHEA:43892"/>
        <dbReference type="Rhea" id="RHEA-COMP:14737"/>
        <dbReference type="Rhea" id="RHEA-COMP:14739"/>
        <dbReference type="ChEBI" id="CHEBI:29917"/>
        <dbReference type="ChEBI" id="CHEBI:35235"/>
        <dbReference type="ChEBI" id="CHEBI:57972"/>
        <dbReference type="ChEBI" id="CHEBI:64428"/>
        <dbReference type="EC" id="2.8.1.7"/>
    </reaction>
</comment>
<dbReference type="Proteomes" id="UP001519331">
    <property type="component" value="Unassembled WGS sequence"/>
</dbReference>
<dbReference type="EC" id="2.8.1.7" evidence="10"/>
<dbReference type="EMBL" id="JAGINX010000001">
    <property type="protein sequence ID" value="MBP2317800.1"/>
    <property type="molecule type" value="Genomic_DNA"/>
</dbReference>
<dbReference type="PANTHER" id="PTHR11601">
    <property type="entry name" value="CYSTEINE DESULFURYLASE FAMILY MEMBER"/>
    <property type="match status" value="1"/>
</dbReference>
<reference evidence="10 11" key="1">
    <citation type="submission" date="2021-03" db="EMBL/GenBank/DDBJ databases">
        <title>Sequencing the genomes of 1000 actinobacteria strains.</title>
        <authorList>
            <person name="Klenk H.-P."/>
        </authorList>
    </citation>
    <scope>NUCLEOTIDE SEQUENCE [LARGE SCALE GENOMIC DNA]</scope>
    <source>
        <strain evidence="10 11">DSM 12544</strain>
    </source>
</reference>
<dbReference type="Gene3D" id="1.10.260.50">
    <property type="match status" value="1"/>
</dbReference>
<dbReference type="PIRSF" id="PIRSF005572">
    <property type="entry name" value="NifS"/>
    <property type="match status" value="1"/>
</dbReference>
<keyword evidence="7" id="KW-0411">Iron-sulfur</keyword>
<dbReference type="GO" id="GO:0031071">
    <property type="term" value="F:cysteine desulfurase activity"/>
    <property type="evidence" value="ECO:0007669"/>
    <property type="project" value="UniProtKB-EC"/>
</dbReference>
<dbReference type="Gene3D" id="3.90.1150.10">
    <property type="entry name" value="Aspartate Aminotransferase, domain 1"/>
    <property type="match status" value="1"/>
</dbReference>
<protein>
    <submittedName>
        <fullName evidence="10">Cysteine desulfurase</fullName>
        <ecNumber evidence="10">2.8.1.7</ecNumber>
    </submittedName>
</protein>
<sequence length="382" mass="40387">MSSPTVTYLDHAATAPPHREVLEAMWPYLTGTFANPASQHEPGEHARQALEHARRRVAEHLGARPAEIIFTSGGTEADNAAVKGLALASEHRRRVLVSAMEHPAVLDSARWLERFGYEHEILPADAQGLVSPETLEAALLRGSGPGGPALVSIQYASNEVGTVQDIPALARVAAAHGAPFHTDAVQAAGQLPLAVEELGVQAMSLAGHKLGTPKGIGVLYLRRRTPFEPLIHGGGQQRGRRSGTENVAGAVGMAAALDLTTAQDSSALAVRRDEFIRQVEQSTGGPGRTQAQLTGHRSRRLPGHASFIMAGRSGESVLLDLQRRGISCSSGSACDAERQDPSPALLAMGYSSEEAQAALRFTFGPQTSEGELLRTAELLTEA</sequence>
<evidence type="ECO:0000313" key="10">
    <source>
        <dbReference type="EMBL" id="MBP2317800.1"/>
    </source>
</evidence>
<dbReference type="Gene3D" id="3.40.640.10">
    <property type="entry name" value="Type I PLP-dependent aspartate aminotransferase-like (Major domain)"/>
    <property type="match status" value="1"/>
</dbReference>
<evidence type="ECO:0000313" key="11">
    <source>
        <dbReference type="Proteomes" id="UP001519331"/>
    </source>
</evidence>
<dbReference type="InterPro" id="IPR015421">
    <property type="entry name" value="PyrdxlP-dep_Trfase_major"/>
</dbReference>
<name>A0ABS4T029_9MICC</name>
<keyword evidence="3 10" id="KW-0808">Transferase</keyword>